<evidence type="ECO:0000256" key="1">
    <source>
        <dbReference type="ARBA" id="ARBA00004123"/>
    </source>
</evidence>
<dbReference type="SUPFAM" id="SSF46689">
    <property type="entry name" value="Homeodomain-like"/>
    <property type="match status" value="1"/>
</dbReference>
<accession>A0A816ZFY4</accession>
<evidence type="ECO:0000256" key="6">
    <source>
        <dbReference type="RuleBase" id="RU000682"/>
    </source>
</evidence>
<dbReference type="InterPro" id="IPR020479">
    <property type="entry name" value="HD_metazoa"/>
</dbReference>
<dbReference type="AlphaFoldDB" id="A0A816ZFY4"/>
<keyword evidence="4 5" id="KW-0539">Nucleus</keyword>
<feature type="compositionally biased region" description="Low complexity" evidence="7">
    <location>
        <begin position="10"/>
        <end position="25"/>
    </location>
</feature>
<feature type="region of interest" description="Disordered" evidence="7">
    <location>
        <begin position="1"/>
        <end position="34"/>
    </location>
</feature>
<dbReference type="GO" id="GO:0009952">
    <property type="term" value="P:anterior/posterior pattern specification"/>
    <property type="evidence" value="ECO:0007669"/>
    <property type="project" value="TreeGrafter"/>
</dbReference>
<evidence type="ECO:0000313" key="9">
    <source>
        <dbReference type="EMBL" id="CAF2191758.1"/>
    </source>
</evidence>
<dbReference type="SMART" id="SM00389">
    <property type="entry name" value="HOX"/>
    <property type="match status" value="1"/>
</dbReference>
<comment type="caution">
    <text evidence="9">The sequence shown here is derived from an EMBL/GenBank/DDBJ whole genome shotgun (WGS) entry which is preliminary data.</text>
</comment>
<dbReference type="PRINTS" id="PR00024">
    <property type="entry name" value="HOMEOBOX"/>
</dbReference>
<evidence type="ECO:0000313" key="10">
    <source>
        <dbReference type="EMBL" id="CAF3786609.1"/>
    </source>
</evidence>
<dbReference type="CDD" id="cd00086">
    <property type="entry name" value="homeodomain"/>
    <property type="match status" value="1"/>
</dbReference>
<evidence type="ECO:0000256" key="2">
    <source>
        <dbReference type="ARBA" id="ARBA00023125"/>
    </source>
</evidence>
<organism evidence="9 11">
    <name type="scientific">Rotaria magnacalcarata</name>
    <dbReference type="NCBI Taxonomy" id="392030"/>
    <lineage>
        <taxon>Eukaryota</taxon>
        <taxon>Metazoa</taxon>
        <taxon>Spiralia</taxon>
        <taxon>Gnathifera</taxon>
        <taxon>Rotifera</taxon>
        <taxon>Eurotatoria</taxon>
        <taxon>Bdelloidea</taxon>
        <taxon>Philodinida</taxon>
        <taxon>Philodinidae</taxon>
        <taxon>Rotaria</taxon>
    </lineage>
</organism>
<dbReference type="InterPro" id="IPR001356">
    <property type="entry name" value="HD"/>
</dbReference>
<dbReference type="EMBL" id="CAJOBI010000041">
    <property type="protein sequence ID" value="CAF3786609.1"/>
    <property type="molecule type" value="Genomic_DNA"/>
</dbReference>
<dbReference type="GO" id="GO:0000981">
    <property type="term" value="F:DNA-binding transcription factor activity, RNA polymerase II-specific"/>
    <property type="evidence" value="ECO:0007669"/>
    <property type="project" value="TreeGrafter"/>
</dbReference>
<feature type="domain" description="Homeobox" evidence="8">
    <location>
        <begin position="84"/>
        <end position="144"/>
    </location>
</feature>
<dbReference type="GO" id="GO:0005634">
    <property type="term" value="C:nucleus"/>
    <property type="evidence" value="ECO:0007669"/>
    <property type="project" value="UniProtKB-SubCell"/>
</dbReference>
<keyword evidence="3 5" id="KW-0371">Homeobox</keyword>
<evidence type="ECO:0000256" key="3">
    <source>
        <dbReference type="ARBA" id="ARBA00023155"/>
    </source>
</evidence>
<proteinExistence type="predicted"/>
<dbReference type="InterPro" id="IPR009057">
    <property type="entry name" value="Homeodomain-like_sf"/>
</dbReference>
<dbReference type="Proteomes" id="UP000663824">
    <property type="component" value="Unassembled WGS sequence"/>
</dbReference>
<dbReference type="EMBL" id="CAJNRE010019240">
    <property type="protein sequence ID" value="CAF2191758.1"/>
    <property type="molecule type" value="Genomic_DNA"/>
</dbReference>
<dbReference type="Gene3D" id="1.10.10.60">
    <property type="entry name" value="Homeodomain-like"/>
    <property type="match status" value="1"/>
</dbReference>
<dbReference type="PANTHER" id="PTHR45659">
    <property type="entry name" value="HOMEOBOX PROTEIN HOX"/>
    <property type="match status" value="1"/>
</dbReference>
<evidence type="ECO:0000259" key="8">
    <source>
        <dbReference type="PROSITE" id="PS50071"/>
    </source>
</evidence>
<evidence type="ECO:0000256" key="4">
    <source>
        <dbReference type="ARBA" id="ARBA00023242"/>
    </source>
</evidence>
<dbReference type="InterPro" id="IPR050296">
    <property type="entry name" value="Antp_homeobox"/>
</dbReference>
<protein>
    <recommendedName>
        <fullName evidence="8">Homeobox domain-containing protein</fullName>
    </recommendedName>
</protein>
<gene>
    <name evidence="9" type="ORF">MBJ925_LOCUS34914</name>
    <name evidence="10" type="ORF">SMN809_LOCUS406</name>
</gene>
<feature type="DNA-binding region" description="Homeobox" evidence="5">
    <location>
        <begin position="86"/>
        <end position="145"/>
    </location>
</feature>
<comment type="subcellular location">
    <subcellularLocation>
        <location evidence="1 5 6">Nucleus</location>
    </subcellularLocation>
</comment>
<dbReference type="Proteomes" id="UP000676336">
    <property type="component" value="Unassembled WGS sequence"/>
</dbReference>
<dbReference type="Pfam" id="PF00046">
    <property type="entry name" value="Homeodomain"/>
    <property type="match status" value="1"/>
</dbReference>
<dbReference type="GO" id="GO:0000978">
    <property type="term" value="F:RNA polymerase II cis-regulatory region sequence-specific DNA binding"/>
    <property type="evidence" value="ECO:0007669"/>
    <property type="project" value="TreeGrafter"/>
</dbReference>
<dbReference type="PROSITE" id="PS50071">
    <property type="entry name" value="HOMEOBOX_2"/>
    <property type="match status" value="1"/>
</dbReference>
<dbReference type="PANTHER" id="PTHR45659:SF4">
    <property type="entry name" value="HOMEOBOX PROTEIN ABDOMINAL-A"/>
    <property type="match status" value="1"/>
</dbReference>
<evidence type="ECO:0000256" key="7">
    <source>
        <dbReference type="SAM" id="MobiDB-lite"/>
    </source>
</evidence>
<evidence type="ECO:0000256" key="5">
    <source>
        <dbReference type="PROSITE-ProRule" id="PRU00108"/>
    </source>
</evidence>
<sequence>MNSDSSLSPTNKNSTLMNTSSNLNMPQTATSHHEQYQSINDLFPASNDTTSSVNNMVSSLTFSKSVTNVKPEYKYPWMRLEFNSEHKRIRTNYTRHERLELEKEFHYNKYLTRRRRNEIARNLMLTERQIKIWFQSRRCTQASKKVLKTGNMSSPKRPQYPSCVV</sequence>
<evidence type="ECO:0000313" key="11">
    <source>
        <dbReference type="Proteomes" id="UP000663824"/>
    </source>
</evidence>
<reference evidence="9" key="1">
    <citation type="submission" date="2021-02" db="EMBL/GenBank/DDBJ databases">
        <authorList>
            <person name="Nowell W R."/>
        </authorList>
    </citation>
    <scope>NUCLEOTIDE SEQUENCE</scope>
</reference>
<keyword evidence="2 5" id="KW-0238">DNA-binding</keyword>
<name>A0A816ZFY4_9BILA</name>